<dbReference type="EMBL" id="NCDQ01000510">
    <property type="protein sequence ID" value="OYW98402.1"/>
    <property type="molecule type" value="Genomic_DNA"/>
</dbReference>
<dbReference type="Proteomes" id="UP000215616">
    <property type="component" value="Unassembled WGS sequence"/>
</dbReference>
<protein>
    <submittedName>
        <fullName evidence="1">Transcriptional regulator</fullName>
    </submittedName>
</protein>
<accession>A0A258CTN0</accession>
<dbReference type="AlphaFoldDB" id="A0A258CTN0"/>
<proteinExistence type="predicted"/>
<name>A0A258CTN0_CAUVI</name>
<organism evidence="1 2">
    <name type="scientific">Caulobacter vibrioides</name>
    <name type="common">Caulobacter crescentus</name>
    <dbReference type="NCBI Taxonomy" id="155892"/>
    <lineage>
        <taxon>Bacteria</taxon>
        <taxon>Pseudomonadati</taxon>
        <taxon>Pseudomonadota</taxon>
        <taxon>Alphaproteobacteria</taxon>
        <taxon>Caulobacterales</taxon>
        <taxon>Caulobacteraceae</taxon>
        <taxon>Caulobacter</taxon>
    </lineage>
</organism>
<reference evidence="1 2" key="1">
    <citation type="submission" date="2017-03" db="EMBL/GenBank/DDBJ databases">
        <title>Lifting the veil on microbial sulfur biogeochemistry in mining wastewaters.</title>
        <authorList>
            <person name="Kantor R.S."/>
            <person name="Colenbrander Nelson T."/>
            <person name="Marshall S."/>
            <person name="Bennett D."/>
            <person name="Apte S."/>
            <person name="Camacho D."/>
            <person name="Thomas B.C."/>
            <person name="Warren L.A."/>
            <person name="Banfield J.F."/>
        </authorList>
    </citation>
    <scope>NUCLEOTIDE SEQUENCE [LARGE SCALE GENOMIC DNA]</scope>
    <source>
        <strain evidence="1">32-67-7</strain>
    </source>
</reference>
<evidence type="ECO:0000313" key="2">
    <source>
        <dbReference type="Proteomes" id="UP000215616"/>
    </source>
</evidence>
<gene>
    <name evidence="1" type="ORF">B7Z12_19960</name>
</gene>
<feature type="non-terminal residue" evidence="1">
    <location>
        <position position="1"/>
    </location>
</feature>
<evidence type="ECO:0000313" key="1">
    <source>
        <dbReference type="EMBL" id="OYW98402.1"/>
    </source>
</evidence>
<sequence>AEAFCGVWMWAEKNIERIEAARAAFDAKKA</sequence>
<comment type="caution">
    <text evidence="1">The sequence shown here is derived from an EMBL/GenBank/DDBJ whole genome shotgun (WGS) entry which is preliminary data.</text>
</comment>